<dbReference type="SUPFAM" id="SSF52777">
    <property type="entry name" value="CoA-dependent acyltransferases"/>
    <property type="match status" value="2"/>
</dbReference>
<dbReference type="EMBL" id="CP073767">
    <property type="protein sequence ID" value="UWZ56998.1"/>
    <property type="molecule type" value="Genomic_DNA"/>
</dbReference>
<dbReference type="RefSeq" id="WP_033361425.1">
    <property type="nucleotide sequence ID" value="NZ_CP073767.1"/>
</dbReference>
<dbReference type="GO" id="GO:0043041">
    <property type="term" value="P:amino acid activation for nonribosomal peptide biosynthetic process"/>
    <property type="evidence" value="ECO:0007669"/>
    <property type="project" value="TreeGrafter"/>
</dbReference>
<dbReference type="InterPro" id="IPR023213">
    <property type="entry name" value="CAT-like_dom_sf"/>
</dbReference>
<gene>
    <name evidence="2" type="ORF">Daura_13010</name>
</gene>
<dbReference type="GO" id="GO:0005737">
    <property type="term" value="C:cytoplasm"/>
    <property type="evidence" value="ECO:0007669"/>
    <property type="project" value="TreeGrafter"/>
</dbReference>
<dbReference type="KEGG" id="daur:Daura_13010"/>
<dbReference type="GO" id="GO:0044550">
    <property type="term" value="P:secondary metabolite biosynthetic process"/>
    <property type="evidence" value="ECO:0007669"/>
    <property type="project" value="TreeGrafter"/>
</dbReference>
<dbReference type="Gene3D" id="3.30.559.10">
    <property type="entry name" value="Chloramphenicol acetyltransferase-like domain"/>
    <property type="match status" value="1"/>
</dbReference>
<dbReference type="GO" id="GO:0008610">
    <property type="term" value="P:lipid biosynthetic process"/>
    <property type="evidence" value="ECO:0007669"/>
    <property type="project" value="UniProtKB-ARBA"/>
</dbReference>
<dbReference type="InterPro" id="IPR001242">
    <property type="entry name" value="Condensation_dom"/>
</dbReference>
<dbReference type="GO" id="GO:0003824">
    <property type="term" value="F:catalytic activity"/>
    <property type="evidence" value="ECO:0007669"/>
    <property type="project" value="InterPro"/>
</dbReference>
<dbReference type="Gene3D" id="3.30.559.30">
    <property type="entry name" value="Nonribosomal peptide synthetase, condensation domain"/>
    <property type="match status" value="1"/>
</dbReference>
<evidence type="ECO:0000259" key="1">
    <source>
        <dbReference type="Pfam" id="PF00668"/>
    </source>
</evidence>
<feature type="domain" description="Condensation" evidence="1">
    <location>
        <begin position="65"/>
        <end position="336"/>
    </location>
</feature>
<evidence type="ECO:0000313" key="2">
    <source>
        <dbReference type="EMBL" id="UWZ56998.1"/>
    </source>
</evidence>
<proteinExistence type="predicted"/>
<dbReference type="GO" id="GO:0031177">
    <property type="term" value="F:phosphopantetheine binding"/>
    <property type="evidence" value="ECO:0007669"/>
    <property type="project" value="TreeGrafter"/>
</dbReference>
<dbReference type="PANTHER" id="PTHR45527">
    <property type="entry name" value="NONRIBOSOMAL PEPTIDE SYNTHETASE"/>
    <property type="match status" value="1"/>
</dbReference>
<dbReference type="OrthoDB" id="5194982at2"/>
<protein>
    <recommendedName>
        <fullName evidence="1">Condensation domain-containing protein</fullName>
    </recommendedName>
</protein>
<dbReference type="AlphaFoldDB" id="A0A9Q9IQ64"/>
<reference evidence="2" key="1">
    <citation type="submission" date="2021-04" db="EMBL/GenBank/DDBJ databases">
        <title>Dactylosporangium aurantiacum NRRL B-8018 full assembly.</title>
        <authorList>
            <person name="Hartkoorn R.C."/>
            <person name="Beaudoing E."/>
            <person name="Hot D."/>
        </authorList>
    </citation>
    <scope>NUCLEOTIDE SEQUENCE</scope>
    <source>
        <strain evidence="2">NRRL B-8018</strain>
    </source>
</reference>
<organism evidence="2 3">
    <name type="scientific">Dactylosporangium aurantiacum</name>
    <dbReference type="NCBI Taxonomy" id="35754"/>
    <lineage>
        <taxon>Bacteria</taxon>
        <taxon>Bacillati</taxon>
        <taxon>Actinomycetota</taxon>
        <taxon>Actinomycetes</taxon>
        <taxon>Micromonosporales</taxon>
        <taxon>Micromonosporaceae</taxon>
        <taxon>Dactylosporangium</taxon>
    </lineage>
</organism>
<evidence type="ECO:0000313" key="3">
    <source>
        <dbReference type="Proteomes" id="UP001058003"/>
    </source>
</evidence>
<dbReference type="Proteomes" id="UP001058003">
    <property type="component" value="Chromosome"/>
</dbReference>
<keyword evidence="3" id="KW-1185">Reference proteome</keyword>
<accession>A0A9Q9IQ64</accession>
<dbReference type="PANTHER" id="PTHR45527:SF1">
    <property type="entry name" value="FATTY ACID SYNTHASE"/>
    <property type="match status" value="1"/>
</dbReference>
<dbReference type="Pfam" id="PF00668">
    <property type="entry name" value="Condensation"/>
    <property type="match status" value="1"/>
</dbReference>
<sequence>MAETATVQRVPVHFKGEGSGVEELTWGQWAAWRSMELGGGRVDWAGGTMPLVDGQTIEQIVMELAFLMSRHQSLRTRYRLGEDGLPRQVLSESGELLIEIVEAGTEDPAEVADALDVALQEAPFDNAEDWPVRAAVVCRDGTPVWFVVLYSHMAIDAYGIEALIADMANLDRATGEHLAPVAGIQPADLARQQRAGAAKRQHNASLRHWEKQLREIAPDRFPPVADPPSPRYWEATYTSPAAYLALGVIAERTKAHSSTILLAAYVLMLARVSGYSTTVVRMLVSNRFRPGFKESVAGLAQSALCVVDTADVSFDELIARVWKTQLTAGLHAYYDPRGLWDMIARVGEERGATLDLQSYFNDRRRSLASAEVLPQAGPQDITEALPKSRLRWGRGSDDPGATVFFLINPVPDTVDITLRVDTRWVAPDDLVAILRGIEELVVAAALQE</sequence>
<name>A0A9Q9IQ64_9ACTN</name>